<reference evidence="3 4" key="1">
    <citation type="submission" date="2016-03" db="EMBL/GenBank/DDBJ databases">
        <title>Complete genome sequence of Thermococcus celer.</title>
        <authorList>
            <person name="Oger P.M."/>
        </authorList>
    </citation>
    <scope>NUCLEOTIDE SEQUENCE [LARGE SCALE GENOMIC DNA]</scope>
    <source>
        <strain evidence="3 4">Vu 13</strain>
    </source>
</reference>
<accession>A0A218P3A4</accession>
<dbReference type="AlphaFoldDB" id="A0A218P3A4"/>
<evidence type="ECO:0000259" key="2">
    <source>
        <dbReference type="Pfam" id="PF07521"/>
    </source>
</evidence>
<dbReference type="InterPro" id="IPR036866">
    <property type="entry name" value="RibonucZ/Hydroxyglut_hydro"/>
</dbReference>
<organism evidence="3 4">
    <name type="scientific">Thermococcus celer Vu 13 = JCM 8558</name>
    <dbReference type="NCBI Taxonomy" id="1293037"/>
    <lineage>
        <taxon>Archaea</taxon>
        <taxon>Methanobacteriati</taxon>
        <taxon>Methanobacteriota</taxon>
        <taxon>Thermococci</taxon>
        <taxon>Thermococcales</taxon>
        <taxon>Thermococcaceae</taxon>
        <taxon>Thermococcus</taxon>
    </lineage>
</organism>
<keyword evidence="4" id="KW-1185">Reference proteome</keyword>
<dbReference type="PANTHER" id="PTHR43694:SF1">
    <property type="entry name" value="RIBONUCLEASE J"/>
    <property type="match status" value="1"/>
</dbReference>
<gene>
    <name evidence="3" type="ORF">A3L02_07440</name>
</gene>
<keyword evidence="3" id="KW-0378">Hydrolase</keyword>
<dbReference type="RefSeq" id="WP_088863327.1">
    <property type="nucleotide sequence ID" value="NZ_CP014854.1"/>
</dbReference>
<evidence type="ECO:0000259" key="1">
    <source>
        <dbReference type="Pfam" id="PF00753"/>
    </source>
</evidence>
<dbReference type="Gene3D" id="3.60.15.10">
    <property type="entry name" value="Ribonuclease Z/Hydroxyacylglutathione hydrolase-like"/>
    <property type="match status" value="2"/>
</dbReference>
<evidence type="ECO:0000313" key="4">
    <source>
        <dbReference type="Proteomes" id="UP000197156"/>
    </source>
</evidence>
<dbReference type="Pfam" id="PF07521">
    <property type="entry name" value="RMMBL"/>
    <property type="match status" value="1"/>
</dbReference>
<dbReference type="Proteomes" id="UP000197156">
    <property type="component" value="Chromosome"/>
</dbReference>
<dbReference type="InterPro" id="IPR011108">
    <property type="entry name" value="RMMBL"/>
</dbReference>
<dbReference type="GeneID" id="33324583"/>
<dbReference type="KEGG" id="tce:A3L02_07440"/>
<dbReference type="PANTHER" id="PTHR43694">
    <property type="entry name" value="RIBONUCLEASE J"/>
    <property type="match status" value="1"/>
</dbReference>
<dbReference type="EMBL" id="CP014854">
    <property type="protein sequence ID" value="ASI99398.1"/>
    <property type="molecule type" value="Genomic_DNA"/>
</dbReference>
<name>A0A218P3A4_THECE</name>
<dbReference type="OrthoDB" id="40950at2157"/>
<proteinExistence type="predicted"/>
<feature type="domain" description="Zn-dependent metallo-hydrolase RNA specificity" evidence="2">
    <location>
        <begin position="464"/>
        <end position="494"/>
    </location>
</feature>
<evidence type="ECO:0000313" key="3">
    <source>
        <dbReference type="EMBL" id="ASI99398.1"/>
    </source>
</evidence>
<dbReference type="InterPro" id="IPR001279">
    <property type="entry name" value="Metallo-B-lactamas"/>
</dbReference>
<dbReference type="SUPFAM" id="SSF56281">
    <property type="entry name" value="Metallo-hydrolase/oxidoreductase"/>
    <property type="match status" value="1"/>
</dbReference>
<sequence length="517" mass="58554">MRITLYDGARTIGGSKIHVSEGGHGLFLDFGMNFAKYSRYYEEFISERPARGIHDLWRLGLIPRLNVYRSDLIPADLSDEVRKSPKVPVDAVLISHAHLDHVGNIALLHENVPLAGSPTTMVILKALRDTSRGGHLGMELPYYSPKGPSKGNPSVLEADRSVRYYPSRDMLLTEELADEGREFLQWRASVELAKNPGRVKPIRAGRIGRLDGVDMGFDVRAFPVDHSIYGATAYLLEGDMTVAYTGDFRLHGKRGDKTRGFVKAAKSASVLITEGTRVGRDEDVNVSEEDVYSNALEIVEEAKGLVVADFSARNFERLESFKGIAGRTGRELVVTTKDAYFLHALGIVQGRNHLDGLRVYGSSRAKLEKWEEWIFNEHPELRISPEELKENPDNYILCFSFYDMPHLLDVMPEGGVYVYSSSEAFGEEQEFSFQRLWNWLRYFRLEVHGFRITENGHPVFEKGLHASGHISREELREVIDEIDPDYIIPVHTESQGWFVENWGDRVVTLSDGESWEF</sequence>
<dbReference type="GO" id="GO:0016787">
    <property type="term" value="F:hydrolase activity"/>
    <property type="evidence" value="ECO:0007669"/>
    <property type="project" value="UniProtKB-KW"/>
</dbReference>
<dbReference type="Pfam" id="PF00753">
    <property type="entry name" value="Lactamase_B"/>
    <property type="match status" value="1"/>
</dbReference>
<protein>
    <submittedName>
        <fullName evidence="3">MBL fold metallo-hydrolase</fullName>
    </submittedName>
</protein>
<feature type="domain" description="Metallo-beta-lactamase" evidence="1">
    <location>
        <begin position="85"/>
        <end position="111"/>
    </location>
</feature>